<reference evidence="9 10" key="1">
    <citation type="submission" date="2024-02" db="EMBL/GenBank/DDBJ databases">
        <title>De novo assembly and annotation of 12 fungi associated with fruit tree decline syndrome in Ontario, Canada.</title>
        <authorList>
            <person name="Sulman M."/>
            <person name="Ellouze W."/>
            <person name="Ilyukhin E."/>
        </authorList>
    </citation>
    <scope>NUCLEOTIDE SEQUENCE [LARGE SCALE GENOMIC DNA]</scope>
    <source>
        <strain evidence="9 10">M97-236</strain>
    </source>
</reference>
<dbReference type="InterPro" id="IPR020846">
    <property type="entry name" value="MFS_dom"/>
</dbReference>
<dbReference type="InterPro" id="IPR011701">
    <property type="entry name" value="MFS"/>
</dbReference>
<evidence type="ECO:0000259" key="8">
    <source>
        <dbReference type="PROSITE" id="PS50850"/>
    </source>
</evidence>
<keyword evidence="5 7" id="KW-0472">Membrane</keyword>
<feature type="transmembrane region" description="Helical" evidence="7">
    <location>
        <begin position="340"/>
        <end position="357"/>
    </location>
</feature>
<keyword evidence="10" id="KW-1185">Reference proteome</keyword>
<keyword evidence="2" id="KW-0813">Transport</keyword>
<feature type="transmembrane region" description="Helical" evidence="7">
    <location>
        <begin position="308"/>
        <end position="328"/>
    </location>
</feature>
<gene>
    <name evidence="9" type="ORF">SLS59_005851</name>
</gene>
<feature type="region of interest" description="Disordered" evidence="6">
    <location>
        <begin position="1"/>
        <end position="23"/>
    </location>
</feature>
<dbReference type="PANTHER" id="PTHR43791:SF103">
    <property type="entry name" value="MAJOR FACILITATOR SUPERFAMILY (MFS) PROFILE DOMAIN-CONTAINING PROTEIN-RELATED"/>
    <property type="match status" value="1"/>
</dbReference>
<dbReference type="EMBL" id="JAKIXB020000018">
    <property type="protein sequence ID" value="KAL1600227.1"/>
    <property type="molecule type" value="Genomic_DNA"/>
</dbReference>
<comment type="caution">
    <text evidence="9">The sequence shown here is derived from an EMBL/GenBank/DDBJ whole genome shotgun (WGS) entry which is preliminary data.</text>
</comment>
<evidence type="ECO:0000313" key="10">
    <source>
        <dbReference type="Proteomes" id="UP001521222"/>
    </source>
</evidence>
<feature type="transmembrane region" description="Helical" evidence="7">
    <location>
        <begin position="433"/>
        <end position="454"/>
    </location>
</feature>
<feature type="transmembrane region" description="Helical" evidence="7">
    <location>
        <begin position="369"/>
        <end position="389"/>
    </location>
</feature>
<feature type="transmembrane region" description="Helical" evidence="7">
    <location>
        <begin position="177"/>
        <end position="196"/>
    </location>
</feature>
<name>A0ABR3R783_9PLEO</name>
<dbReference type="Pfam" id="PF07690">
    <property type="entry name" value="MFS_1"/>
    <property type="match status" value="1"/>
</dbReference>
<evidence type="ECO:0000313" key="9">
    <source>
        <dbReference type="EMBL" id="KAL1600227.1"/>
    </source>
</evidence>
<feature type="transmembrane region" description="Helical" evidence="7">
    <location>
        <begin position="208"/>
        <end position="227"/>
    </location>
</feature>
<evidence type="ECO:0000256" key="2">
    <source>
        <dbReference type="ARBA" id="ARBA00022448"/>
    </source>
</evidence>
<dbReference type="Gene3D" id="1.20.1250.20">
    <property type="entry name" value="MFS general substrate transporter like domains"/>
    <property type="match status" value="2"/>
</dbReference>
<comment type="subcellular location">
    <subcellularLocation>
        <location evidence="1">Membrane</location>
        <topology evidence="1">Multi-pass membrane protein</topology>
    </subcellularLocation>
</comment>
<accession>A0ABR3R783</accession>
<evidence type="ECO:0000256" key="5">
    <source>
        <dbReference type="ARBA" id="ARBA00023136"/>
    </source>
</evidence>
<feature type="transmembrane region" description="Helical" evidence="7">
    <location>
        <begin position="401"/>
        <end position="421"/>
    </location>
</feature>
<feature type="transmembrane region" description="Helical" evidence="7">
    <location>
        <begin position="116"/>
        <end position="135"/>
    </location>
</feature>
<keyword evidence="4 7" id="KW-1133">Transmembrane helix</keyword>
<evidence type="ECO:0000256" key="4">
    <source>
        <dbReference type="ARBA" id="ARBA00022989"/>
    </source>
</evidence>
<feature type="transmembrane region" description="Helical" evidence="7">
    <location>
        <begin position="141"/>
        <end position="165"/>
    </location>
</feature>
<protein>
    <recommendedName>
        <fullName evidence="8">Major facilitator superfamily (MFS) profile domain-containing protein</fullName>
    </recommendedName>
</protein>
<sequence length="495" mass="54959">MSEKNEKKDSQEYPEKEQVFTEHGDVVATRQPLSPEEDRRILRKIDLNLLPIMALSYMFQFLDKSALGYTAIMGLQTDLKMSGGQYSWASGIYYFGYLAASYPAAALMVRFPVARTIAVSIFIWGAILMLTATCFNAEGLLAIRLFLGAAEAAIGPGLTVIVAMWYKRSEQPLRHGAWFMGNVVAGIFGGILAYGVGHVRSIEPWKAVFLLFGALTVAWSVAIFYFLPSEPSSARFLSTVDRAKAVDRVQENMTGIKNSTWKWSQTVEAFLDVKIWLLVVIQFAQNIANGGLHGFGSIVIKGMGFSTLNTLLVQMLGQVFQGVFVLIGTAGSTYFRNTRTYFMVWNLTVALVGAVMIREIHSSHIWARFMGYCLCIAFSANFPMVLSMSSGNIGGFTKKNTANAMIFIAYCAGNIIGPQLFFANEAPSYPSGFLAMMVCCGAALVLCFVLRRYLIWENRKRDRETGIEGYSADEAGDLNCADMTDKEMRTFRYVY</sequence>
<dbReference type="SUPFAM" id="SSF103473">
    <property type="entry name" value="MFS general substrate transporter"/>
    <property type="match status" value="1"/>
</dbReference>
<evidence type="ECO:0000256" key="3">
    <source>
        <dbReference type="ARBA" id="ARBA00022692"/>
    </source>
</evidence>
<dbReference type="PANTHER" id="PTHR43791">
    <property type="entry name" value="PERMEASE-RELATED"/>
    <property type="match status" value="1"/>
</dbReference>
<feature type="transmembrane region" description="Helical" evidence="7">
    <location>
        <begin position="49"/>
        <end position="72"/>
    </location>
</feature>
<feature type="domain" description="Major facilitator superfamily (MFS) profile" evidence="8">
    <location>
        <begin position="49"/>
        <end position="459"/>
    </location>
</feature>
<dbReference type="Proteomes" id="UP001521222">
    <property type="component" value="Unassembled WGS sequence"/>
</dbReference>
<evidence type="ECO:0000256" key="1">
    <source>
        <dbReference type="ARBA" id="ARBA00004141"/>
    </source>
</evidence>
<evidence type="ECO:0000256" key="7">
    <source>
        <dbReference type="SAM" id="Phobius"/>
    </source>
</evidence>
<evidence type="ECO:0000256" key="6">
    <source>
        <dbReference type="SAM" id="MobiDB-lite"/>
    </source>
</evidence>
<feature type="transmembrane region" description="Helical" evidence="7">
    <location>
        <begin position="269"/>
        <end position="288"/>
    </location>
</feature>
<feature type="transmembrane region" description="Helical" evidence="7">
    <location>
        <begin position="92"/>
        <end position="109"/>
    </location>
</feature>
<dbReference type="PROSITE" id="PS50850">
    <property type="entry name" value="MFS"/>
    <property type="match status" value="1"/>
</dbReference>
<organism evidence="9 10">
    <name type="scientific">Nothophoma quercina</name>
    <dbReference type="NCBI Taxonomy" id="749835"/>
    <lineage>
        <taxon>Eukaryota</taxon>
        <taxon>Fungi</taxon>
        <taxon>Dikarya</taxon>
        <taxon>Ascomycota</taxon>
        <taxon>Pezizomycotina</taxon>
        <taxon>Dothideomycetes</taxon>
        <taxon>Pleosporomycetidae</taxon>
        <taxon>Pleosporales</taxon>
        <taxon>Pleosporineae</taxon>
        <taxon>Didymellaceae</taxon>
        <taxon>Nothophoma</taxon>
    </lineage>
</organism>
<proteinExistence type="predicted"/>
<dbReference type="InterPro" id="IPR036259">
    <property type="entry name" value="MFS_trans_sf"/>
</dbReference>
<keyword evidence="3 7" id="KW-0812">Transmembrane</keyword>